<dbReference type="GO" id="GO:0022857">
    <property type="term" value="F:transmembrane transporter activity"/>
    <property type="evidence" value="ECO:0007669"/>
    <property type="project" value="InterPro"/>
</dbReference>
<feature type="transmembrane region" description="Helical" evidence="6">
    <location>
        <begin position="487"/>
        <end position="507"/>
    </location>
</feature>
<dbReference type="FunFam" id="1.20.1250.20:FF:000410">
    <property type="entry name" value="POT family protein"/>
    <property type="match status" value="1"/>
</dbReference>
<comment type="similarity">
    <text evidence="2">Belongs to the major facilitator superfamily. Proton-dependent oligopeptide transporter (POT/PTR) (TC 2.A.17) family.</text>
</comment>
<dbReference type="Pfam" id="PF00854">
    <property type="entry name" value="PTR2"/>
    <property type="match status" value="2"/>
</dbReference>
<keyword evidence="8" id="KW-1185">Reference proteome</keyword>
<dbReference type="InterPro" id="IPR000109">
    <property type="entry name" value="POT_fam"/>
</dbReference>
<protein>
    <recommendedName>
        <fullName evidence="9">Protein NRT1/ PTR FAMILY 5.10-like</fullName>
    </recommendedName>
</protein>
<name>A0A3L6RJQ7_PANMI</name>
<reference evidence="8" key="1">
    <citation type="journal article" date="2019" name="Nat. Commun.">
        <title>The genome of broomcorn millet.</title>
        <authorList>
            <person name="Zou C."/>
            <person name="Miki D."/>
            <person name="Li D."/>
            <person name="Tang Q."/>
            <person name="Xiao L."/>
            <person name="Rajput S."/>
            <person name="Deng P."/>
            <person name="Jia W."/>
            <person name="Huang R."/>
            <person name="Zhang M."/>
            <person name="Sun Y."/>
            <person name="Hu J."/>
            <person name="Fu X."/>
            <person name="Schnable P.S."/>
            <person name="Li F."/>
            <person name="Zhang H."/>
            <person name="Feng B."/>
            <person name="Zhu X."/>
            <person name="Liu R."/>
            <person name="Schnable J.C."/>
            <person name="Zhu J.-K."/>
            <person name="Zhang H."/>
        </authorList>
    </citation>
    <scope>NUCLEOTIDE SEQUENCE [LARGE SCALE GENOMIC DNA]</scope>
</reference>
<keyword evidence="3 6" id="KW-0812">Transmembrane</keyword>
<evidence type="ECO:0000256" key="4">
    <source>
        <dbReference type="ARBA" id="ARBA00022989"/>
    </source>
</evidence>
<evidence type="ECO:0000313" key="8">
    <source>
        <dbReference type="Proteomes" id="UP000275267"/>
    </source>
</evidence>
<dbReference type="GO" id="GO:0016020">
    <property type="term" value="C:membrane"/>
    <property type="evidence" value="ECO:0007669"/>
    <property type="project" value="UniProtKB-SubCell"/>
</dbReference>
<sequence>MESGELAPRPWPSVGSGSADGWRAARFLLDNLLNILPQIVTKLIAISFLELVGFCGVQSNLIMYLTGHLGMSTAAAAASANAWTGTEMVLPLAGALIADSRLGRYRAVLVAGVLYLLSLGMLTVSSTLRAPEPRAASSPSFAQLAFFYVALYLLAVARGFHRPCAEALGADQFTPSDGEDPSSRASRSSYFNWFHFSLSCGYGLATTGLTYVEDNVSWTVGFGACWAMMVLYLAVDVRFVETMRAWVARVFRRKDAAGTERLLAGEPEDGKGKGFVAKLLPIWATSLIFAAILAQVSTLFTKQGSTLDRRLGMGTGLVVPPAALQFFLSFSMVTTLPIYDRLFVPFARRVTGHHAGLTTLQRIGAGMATAGVAMVVAAMVEARRLRVAREAGLVDKPDAALPISLWWMLPQYVLLGVAIVLGEIGLQEFFYDQVPDAIRSVGLALCMSIFGVGNYVSGMLVSATDWATRSTGESWFSDDLNRAHLDYFYWLLAGLAALEVALFLHLANRYVYRSKDEL</sequence>
<dbReference type="OrthoDB" id="8904098at2759"/>
<dbReference type="Proteomes" id="UP000275267">
    <property type="component" value="Unassembled WGS sequence"/>
</dbReference>
<proteinExistence type="inferred from homology"/>
<feature type="transmembrane region" description="Helical" evidence="6">
    <location>
        <begin position="400"/>
        <end position="421"/>
    </location>
</feature>
<evidence type="ECO:0000256" key="6">
    <source>
        <dbReference type="SAM" id="Phobius"/>
    </source>
</evidence>
<dbReference type="EMBL" id="PQIB02000008">
    <property type="protein sequence ID" value="RLN04760.1"/>
    <property type="molecule type" value="Genomic_DNA"/>
</dbReference>
<dbReference type="PANTHER" id="PTHR11654">
    <property type="entry name" value="OLIGOPEPTIDE TRANSPORTER-RELATED"/>
    <property type="match status" value="1"/>
</dbReference>
<feature type="transmembrane region" description="Helical" evidence="6">
    <location>
        <begin position="279"/>
        <end position="297"/>
    </location>
</feature>
<dbReference type="Gene3D" id="1.20.1250.20">
    <property type="entry name" value="MFS general substrate transporter like domains"/>
    <property type="match status" value="1"/>
</dbReference>
<comment type="subcellular location">
    <subcellularLocation>
        <location evidence="1">Membrane</location>
        <topology evidence="1">Multi-pass membrane protein</topology>
    </subcellularLocation>
</comment>
<evidence type="ECO:0000256" key="5">
    <source>
        <dbReference type="ARBA" id="ARBA00023136"/>
    </source>
</evidence>
<dbReference type="SUPFAM" id="SSF103473">
    <property type="entry name" value="MFS general substrate transporter"/>
    <property type="match status" value="1"/>
</dbReference>
<feature type="transmembrane region" description="Helical" evidence="6">
    <location>
        <begin position="442"/>
        <end position="467"/>
    </location>
</feature>
<evidence type="ECO:0000256" key="2">
    <source>
        <dbReference type="ARBA" id="ARBA00005982"/>
    </source>
</evidence>
<dbReference type="InterPro" id="IPR036259">
    <property type="entry name" value="MFS_trans_sf"/>
</dbReference>
<accession>A0A3L6RJQ7</accession>
<evidence type="ECO:0000256" key="1">
    <source>
        <dbReference type="ARBA" id="ARBA00004141"/>
    </source>
</evidence>
<evidence type="ECO:0008006" key="9">
    <source>
        <dbReference type="Google" id="ProtNLM"/>
    </source>
</evidence>
<feature type="transmembrane region" description="Helical" evidence="6">
    <location>
        <begin position="317"/>
        <end position="339"/>
    </location>
</feature>
<keyword evidence="5 6" id="KW-0472">Membrane</keyword>
<comment type="caution">
    <text evidence="7">The sequence shown here is derived from an EMBL/GenBank/DDBJ whole genome shotgun (WGS) entry which is preliminary data.</text>
</comment>
<keyword evidence="4 6" id="KW-1133">Transmembrane helix</keyword>
<gene>
    <name evidence="7" type="ORF">C2845_PM13G14730</name>
</gene>
<feature type="transmembrane region" description="Helical" evidence="6">
    <location>
        <begin position="140"/>
        <end position="157"/>
    </location>
</feature>
<evidence type="ECO:0000313" key="7">
    <source>
        <dbReference type="EMBL" id="RLN04760.1"/>
    </source>
</evidence>
<feature type="transmembrane region" description="Helical" evidence="6">
    <location>
        <begin position="360"/>
        <end position="380"/>
    </location>
</feature>
<dbReference type="AlphaFoldDB" id="A0A3L6RJQ7"/>
<feature type="transmembrane region" description="Helical" evidence="6">
    <location>
        <begin position="193"/>
        <end position="212"/>
    </location>
</feature>
<organism evidence="7 8">
    <name type="scientific">Panicum miliaceum</name>
    <name type="common">Proso millet</name>
    <name type="synonym">Broomcorn millet</name>
    <dbReference type="NCBI Taxonomy" id="4540"/>
    <lineage>
        <taxon>Eukaryota</taxon>
        <taxon>Viridiplantae</taxon>
        <taxon>Streptophyta</taxon>
        <taxon>Embryophyta</taxon>
        <taxon>Tracheophyta</taxon>
        <taxon>Spermatophyta</taxon>
        <taxon>Magnoliopsida</taxon>
        <taxon>Liliopsida</taxon>
        <taxon>Poales</taxon>
        <taxon>Poaceae</taxon>
        <taxon>PACMAD clade</taxon>
        <taxon>Panicoideae</taxon>
        <taxon>Panicodae</taxon>
        <taxon>Paniceae</taxon>
        <taxon>Panicinae</taxon>
        <taxon>Panicum</taxon>
        <taxon>Panicum sect. Panicum</taxon>
    </lineage>
</organism>
<feature type="transmembrane region" description="Helical" evidence="6">
    <location>
        <begin position="107"/>
        <end position="128"/>
    </location>
</feature>
<evidence type="ECO:0000256" key="3">
    <source>
        <dbReference type="ARBA" id="ARBA00022692"/>
    </source>
</evidence>
<feature type="transmembrane region" description="Helical" evidence="6">
    <location>
        <begin position="218"/>
        <end position="235"/>
    </location>
</feature>